<evidence type="ECO:0000313" key="8">
    <source>
        <dbReference type="Proteomes" id="UP001236507"/>
    </source>
</evidence>
<evidence type="ECO:0000256" key="5">
    <source>
        <dbReference type="ARBA" id="ARBA00022801"/>
    </source>
</evidence>
<evidence type="ECO:0000256" key="6">
    <source>
        <dbReference type="ARBA" id="ARBA00022842"/>
    </source>
</evidence>
<dbReference type="Proteomes" id="UP001236507">
    <property type="component" value="Unassembled WGS sequence"/>
</dbReference>
<dbReference type="SFLD" id="SFLDG01136">
    <property type="entry name" value="C1.6:_Phosphoserine_Phosphatas"/>
    <property type="match status" value="1"/>
</dbReference>
<dbReference type="PANTHER" id="PTHR21485">
    <property type="entry name" value="HAD SUPERFAMILY MEMBERS CMAS AND KDSC"/>
    <property type="match status" value="1"/>
</dbReference>
<comment type="caution">
    <text evidence="7">The sequence shown here is derived from an EMBL/GenBank/DDBJ whole genome shotgun (WGS) entry which is preliminary data.</text>
</comment>
<dbReference type="PANTHER" id="PTHR21485:SF3">
    <property type="entry name" value="N-ACYLNEURAMINATE CYTIDYLYLTRANSFERASE"/>
    <property type="match status" value="1"/>
</dbReference>
<dbReference type="EMBL" id="JASHIF010000017">
    <property type="protein sequence ID" value="MDI9861109.1"/>
    <property type="molecule type" value="Genomic_DNA"/>
</dbReference>
<protein>
    <submittedName>
        <fullName evidence="7">HAD-IIIA family hydrolase</fullName>
    </submittedName>
</protein>
<evidence type="ECO:0000256" key="4">
    <source>
        <dbReference type="ARBA" id="ARBA00022723"/>
    </source>
</evidence>
<dbReference type="InterPro" id="IPR050793">
    <property type="entry name" value="CMP-NeuNAc_synthase"/>
</dbReference>
<dbReference type="PIRSF" id="PIRSF006118">
    <property type="entry name" value="KDO8-P_Ptase"/>
    <property type="match status" value="1"/>
</dbReference>
<reference evidence="7 8" key="1">
    <citation type="submission" date="2023-05" db="EMBL/GenBank/DDBJ databases">
        <title>Novel species of genus Flectobacillus isolated from stream in China.</title>
        <authorList>
            <person name="Lu H."/>
        </authorList>
    </citation>
    <scope>NUCLEOTIDE SEQUENCE [LARGE SCALE GENOMIC DNA]</scope>
    <source>
        <strain evidence="7 8">KCTC 42575</strain>
    </source>
</reference>
<comment type="similarity">
    <text evidence="2">Belongs to the KdsC family.</text>
</comment>
<dbReference type="InterPro" id="IPR023214">
    <property type="entry name" value="HAD_sf"/>
</dbReference>
<keyword evidence="8" id="KW-1185">Reference proteome</keyword>
<evidence type="ECO:0000256" key="2">
    <source>
        <dbReference type="ARBA" id="ARBA00005893"/>
    </source>
</evidence>
<dbReference type="InterPro" id="IPR010023">
    <property type="entry name" value="KdsC_fam"/>
</dbReference>
<evidence type="ECO:0000256" key="1">
    <source>
        <dbReference type="ARBA" id="ARBA00001946"/>
    </source>
</evidence>
<dbReference type="SUPFAM" id="SSF56784">
    <property type="entry name" value="HAD-like"/>
    <property type="match status" value="1"/>
</dbReference>
<name>A0ABT6YC01_9BACT</name>
<proteinExistence type="inferred from homology"/>
<dbReference type="CDD" id="cd01630">
    <property type="entry name" value="HAD_KDO-like"/>
    <property type="match status" value="1"/>
</dbReference>
<keyword evidence="4" id="KW-0479">Metal-binding</keyword>
<keyword evidence="5 7" id="KW-0378">Hydrolase</keyword>
<dbReference type="Pfam" id="PF08282">
    <property type="entry name" value="Hydrolase_3"/>
    <property type="match status" value="1"/>
</dbReference>
<comment type="subunit">
    <text evidence="3">Homotetramer.</text>
</comment>
<evidence type="ECO:0000256" key="3">
    <source>
        <dbReference type="ARBA" id="ARBA00011881"/>
    </source>
</evidence>
<comment type="cofactor">
    <cofactor evidence="1">
        <name>Mg(2+)</name>
        <dbReference type="ChEBI" id="CHEBI:18420"/>
    </cofactor>
</comment>
<dbReference type="GO" id="GO:0016787">
    <property type="term" value="F:hydrolase activity"/>
    <property type="evidence" value="ECO:0007669"/>
    <property type="project" value="UniProtKB-KW"/>
</dbReference>
<evidence type="ECO:0000313" key="7">
    <source>
        <dbReference type="EMBL" id="MDI9861109.1"/>
    </source>
</evidence>
<keyword evidence="6" id="KW-0460">Magnesium</keyword>
<accession>A0ABT6YC01</accession>
<dbReference type="RefSeq" id="WP_283345613.1">
    <property type="nucleotide sequence ID" value="NZ_JASHIF010000017.1"/>
</dbReference>
<sequence>MGKLQHIKLLLTDCDGVLTDAGVYYGENGEVLKKFNIRDGMGVERLRNRQIATGIITGELSPSVRKRAEKLKITELHMGIKDKLAVLQQILVNRNILPEQIAYIGDDVNDLEIMKHVGFTACPADALKQVRSQVDYICEAKGGEGCFRELAELILEAQTQEVITEILLEA</sequence>
<gene>
    <name evidence="7" type="ORF">QM524_17970</name>
</gene>
<dbReference type="NCBIfam" id="TIGR01670">
    <property type="entry name" value="KdsC-phosphatas"/>
    <property type="match status" value="1"/>
</dbReference>
<dbReference type="InterPro" id="IPR036412">
    <property type="entry name" value="HAD-like_sf"/>
</dbReference>
<dbReference type="Gene3D" id="3.40.50.1000">
    <property type="entry name" value="HAD superfamily/HAD-like"/>
    <property type="match status" value="1"/>
</dbReference>
<dbReference type="SFLD" id="SFLDG01138">
    <property type="entry name" value="C1.6.2:_Deoxy-d-mannose-octulo"/>
    <property type="match status" value="1"/>
</dbReference>
<organism evidence="7 8">
    <name type="scientific">Flectobacillus roseus</name>
    <dbReference type="NCBI Taxonomy" id="502259"/>
    <lineage>
        <taxon>Bacteria</taxon>
        <taxon>Pseudomonadati</taxon>
        <taxon>Bacteroidota</taxon>
        <taxon>Cytophagia</taxon>
        <taxon>Cytophagales</taxon>
        <taxon>Flectobacillaceae</taxon>
        <taxon>Flectobacillus</taxon>
    </lineage>
</organism>
<dbReference type="SFLD" id="SFLDS00003">
    <property type="entry name" value="Haloacid_Dehalogenase"/>
    <property type="match status" value="1"/>
</dbReference>